<sequence>MAPPLDSFTWFLEARSAPELREMATVLESAGADTMKLLKQHVLGLAVVVEQVGHLFDMASANEAAEEAKNEKRAAAAAESVDDRGVKIGKVECGGFKDNVSVSAAGVTCF</sequence>
<reference evidence="1" key="1">
    <citation type="submission" date="2020-07" db="EMBL/GenBank/DDBJ databases">
        <title>Genome sequence and genetic diversity analysis of an under-domesticated orphan crop, white fonio (Digitaria exilis).</title>
        <authorList>
            <person name="Bennetzen J.L."/>
            <person name="Chen S."/>
            <person name="Ma X."/>
            <person name="Wang X."/>
            <person name="Yssel A.E.J."/>
            <person name="Chaluvadi S.R."/>
            <person name="Johnson M."/>
            <person name="Gangashetty P."/>
            <person name="Hamidou F."/>
            <person name="Sanogo M.D."/>
            <person name="Zwaenepoel A."/>
            <person name="Wallace J."/>
            <person name="Van De Peer Y."/>
            <person name="Van Deynze A."/>
        </authorList>
    </citation>
    <scope>NUCLEOTIDE SEQUENCE</scope>
    <source>
        <tissue evidence="1">Leaves</tissue>
    </source>
</reference>
<accession>A0A835L0B9</accession>
<evidence type="ECO:0000313" key="2">
    <source>
        <dbReference type="Proteomes" id="UP000636709"/>
    </source>
</evidence>
<gene>
    <name evidence="1" type="ORF">HU200_001340</name>
</gene>
<comment type="caution">
    <text evidence="1">The sequence shown here is derived from an EMBL/GenBank/DDBJ whole genome shotgun (WGS) entry which is preliminary data.</text>
</comment>
<keyword evidence="2" id="KW-1185">Reference proteome</keyword>
<organism evidence="1 2">
    <name type="scientific">Digitaria exilis</name>
    <dbReference type="NCBI Taxonomy" id="1010633"/>
    <lineage>
        <taxon>Eukaryota</taxon>
        <taxon>Viridiplantae</taxon>
        <taxon>Streptophyta</taxon>
        <taxon>Embryophyta</taxon>
        <taxon>Tracheophyta</taxon>
        <taxon>Spermatophyta</taxon>
        <taxon>Magnoliopsida</taxon>
        <taxon>Liliopsida</taxon>
        <taxon>Poales</taxon>
        <taxon>Poaceae</taxon>
        <taxon>PACMAD clade</taxon>
        <taxon>Panicoideae</taxon>
        <taxon>Panicodae</taxon>
        <taxon>Paniceae</taxon>
        <taxon>Anthephorinae</taxon>
        <taxon>Digitaria</taxon>
    </lineage>
</organism>
<dbReference type="Proteomes" id="UP000636709">
    <property type="component" value="Unassembled WGS sequence"/>
</dbReference>
<protein>
    <submittedName>
        <fullName evidence="1">Uncharacterized protein</fullName>
    </submittedName>
</protein>
<evidence type="ECO:0000313" key="1">
    <source>
        <dbReference type="EMBL" id="KAF8780733.1"/>
    </source>
</evidence>
<proteinExistence type="predicted"/>
<dbReference type="EMBL" id="JACEFO010000121">
    <property type="protein sequence ID" value="KAF8780733.1"/>
    <property type="molecule type" value="Genomic_DNA"/>
</dbReference>
<name>A0A835L0B9_9POAL</name>
<dbReference type="AlphaFoldDB" id="A0A835L0B9"/>